<sequence>MRIRLVNCNTTDVKNTLDDMLNEFNIELGIVNLYVNYTKDGESSDLYNVDSLESAYIKRDISRSYRHDDELVCLTRKDIDFIKYTMAEISDWPIHFNRLMRYYLVKKFGKLSNDTEKIKQFDFENAEESLEKILQDIINNRIELEKSSGSDEMVEENTDESS</sequence>
<dbReference type="OrthoDB" id="413580at186801"/>
<dbReference type="RefSeq" id="WP_091236870.1">
    <property type="nucleotide sequence ID" value="NZ_FMKA01000046.1"/>
</dbReference>
<name>A0A1D3TYM3_9FIRM</name>
<dbReference type="EMBL" id="FMKA01000046">
    <property type="protein sequence ID" value="SCP99549.1"/>
    <property type="molecule type" value="Genomic_DNA"/>
</dbReference>
<dbReference type="Proteomes" id="UP000199315">
    <property type="component" value="Unassembled WGS sequence"/>
</dbReference>
<evidence type="ECO:0000313" key="2">
    <source>
        <dbReference type="Proteomes" id="UP000199315"/>
    </source>
</evidence>
<keyword evidence="2" id="KW-1185">Reference proteome</keyword>
<dbReference type="AlphaFoldDB" id="A0A1D3TYM3"/>
<organism evidence="1 2">
    <name type="scientific">Anaerobium acetethylicum</name>
    <dbReference type="NCBI Taxonomy" id="1619234"/>
    <lineage>
        <taxon>Bacteria</taxon>
        <taxon>Bacillati</taxon>
        <taxon>Bacillota</taxon>
        <taxon>Clostridia</taxon>
        <taxon>Lachnospirales</taxon>
        <taxon>Lachnospiraceae</taxon>
        <taxon>Anaerobium</taxon>
    </lineage>
</organism>
<proteinExistence type="predicted"/>
<gene>
    <name evidence="1" type="ORF">SAMN05421730_10462</name>
</gene>
<reference evidence="1 2" key="1">
    <citation type="submission" date="2016-09" db="EMBL/GenBank/DDBJ databases">
        <authorList>
            <person name="Capua I."/>
            <person name="De Benedictis P."/>
            <person name="Joannis T."/>
            <person name="Lombin L.H."/>
            <person name="Cattoli G."/>
        </authorList>
    </citation>
    <scope>NUCLEOTIDE SEQUENCE [LARGE SCALE GENOMIC DNA]</scope>
    <source>
        <strain evidence="1 2">GluBS11</strain>
    </source>
</reference>
<evidence type="ECO:0000313" key="1">
    <source>
        <dbReference type="EMBL" id="SCP99549.1"/>
    </source>
</evidence>
<protein>
    <submittedName>
        <fullName evidence="1">Uncharacterized protein</fullName>
    </submittedName>
</protein>
<accession>A0A1D3TYM3</accession>